<keyword evidence="2" id="KW-1185">Reference proteome</keyword>
<evidence type="ECO:0000313" key="2">
    <source>
        <dbReference type="Proteomes" id="UP001195724"/>
    </source>
</evidence>
<dbReference type="Proteomes" id="UP001195724">
    <property type="component" value="Unassembled WGS sequence"/>
</dbReference>
<dbReference type="RefSeq" id="WP_204845309.1">
    <property type="nucleotide sequence ID" value="NZ_JAFBCL010000001.1"/>
</dbReference>
<name>A0ABS2SFJ1_9PSEU</name>
<accession>A0ABS2SFJ1</accession>
<dbReference type="SUPFAM" id="SSF52402">
    <property type="entry name" value="Adenine nucleotide alpha hydrolases-like"/>
    <property type="match status" value="1"/>
</dbReference>
<reference evidence="1 2" key="1">
    <citation type="submission" date="2021-01" db="EMBL/GenBank/DDBJ databases">
        <title>Sequencing the genomes of 1000 actinobacteria strains.</title>
        <authorList>
            <person name="Klenk H.-P."/>
        </authorList>
    </citation>
    <scope>NUCLEOTIDE SEQUENCE [LARGE SCALE GENOMIC DNA]</scope>
    <source>
        <strain evidence="1 2">DSM 44581</strain>
    </source>
</reference>
<evidence type="ECO:0008006" key="3">
    <source>
        <dbReference type="Google" id="ProtNLM"/>
    </source>
</evidence>
<dbReference type="EMBL" id="JAFBCL010000001">
    <property type="protein sequence ID" value="MBM7814695.1"/>
    <property type="molecule type" value="Genomic_DNA"/>
</dbReference>
<organism evidence="1 2">
    <name type="scientific">Saccharothrix algeriensis</name>
    <dbReference type="NCBI Taxonomy" id="173560"/>
    <lineage>
        <taxon>Bacteria</taxon>
        <taxon>Bacillati</taxon>
        <taxon>Actinomycetota</taxon>
        <taxon>Actinomycetes</taxon>
        <taxon>Pseudonocardiales</taxon>
        <taxon>Pseudonocardiaceae</taxon>
        <taxon>Saccharothrix</taxon>
    </lineage>
</organism>
<protein>
    <recommendedName>
        <fullName evidence="3">Asparagine synthetase domain-containing protein</fullName>
    </recommendedName>
</protein>
<evidence type="ECO:0000313" key="1">
    <source>
        <dbReference type="EMBL" id="MBM7814695.1"/>
    </source>
</evidence>
<proteinExistence type="predicted"/>
<gene>
    <name evidence="1" type="ORF">JOE68_005560</name>
</gene>
<comment type="caution">
    <text evidence="1">The sequence shown here is derived from an EMBL/GenBank/DDBJ whole genome shotgun (WGS) entry which is preliminary data.</text>
</comment>
<sequence length="488" mass="51786">MSTTLGVVDVIGDRVRSEGRDSAAELLGARIERSASSFRLSWKRPASRALYYRVGPGRLEWDGDLSAFLVGALSPEPDPGMMLALMQGHPRPPDASALPGVHRLCAGTEVRVDLSGVTVSKKRPDLPHRSPDLERAVGDALVAHDSDAAIAYSGGVASAFVAVSAVSAGLRPLLVHADLDLPLRRPPARIPGLTVRRVDVDVASLLEWDSISGEEVCPPLPDTAVPARLADHLSVEVGQHLVGGNLLEDLVSAKLPDADTGFKDWRLLTCEPFHVTGTLPGLARARELLGKRIAHAHPQGGEPLAAPPAARPGAAVLPWLTARGRSELETASGGVLAVWREHVEFLPPVLARLTAGMEERGGMAFRTPAVDPGVLAAASALSPDRSGRIRKGLFRNHLPLRRALTAAGVGGVLTAASGHWLRTAAAIHLHRARKGVVEELKRGFALADSGLVDPQAVVQVLGDGRAIAEHAMPLLRLLWLDRWLRGRG</sequence>